<reference evidence="1 2" key="1">
    <citation type="submission" date="2024-01" db="EMBL/GenBank/DDBJ databases">
        <title>Uliginosibacterium soil sp. nov.</title>
        <authorList>
            <person name="Lv Y."/>
        </authorList>
    </citation>
    <scope>NUCLEOTIDE SEQUENCE [LARGE SCALE GENOMIC DNA]</scope>
    <source>
        <strain evidence="1 2">H3</strain>
    </source>
</reference>
<name>A0ABU6K5B0_9RHOO</name>
<sequence>MLRSSHKVLTLRLGNAGYSVSAGSLRGGAWQRWPAGAATTSDAAPADAFEAQLDTLKLSDVASCSQLDVVLDSALTRVQVVRFPAGVRNPRERTAFLKAAFRNVYGRDADSWHIAAEPAYVNEATPAVAVGEKLMAAVSALAERHKLKLRSLRTSFSDYFNHVRRSLSAHVGAFALIEEGRVCLGLWRHRNWLAISTQAFAAADGEALTALCAQMLARVEPPMVNGTLYIAGAIKPFAVALQEGWNVEWLAPEPVDVVDSNTGRRTRDKVTAA</sequence>
<dbReference type="RefSeq" id="WP_327599725.1">
    <property type="nucleotide sequence ID" value="NZ_JAYXHS010000002.1"/>
</dbReference>
<comment type="caution">
    <text evidence="1">The sequence shown here is derived from an EMBL/GenBank/DDBJ whole genome shotgun (WGS) entry which is preliminary data.</text>
</comment>
<organism evidence="1 2">
    <name type="scientific">Uliginosibacterium silvisoli</name>
    <dbReference type="NCBI Taxonomy" id="3114758"/>
    <lineage>
        <taxon>Bacteria</taxon>
        <taxon>Pseudomonadati</taxon>
        <taxon>Pseudomonadota</taxon>
        <taxon>Betaproteobacteria</taxon>
        <taxon>Rhodocyclales</taxon>
        <taxon>Zoogloeaceae</taxon>
        <taxon>Uliginosibacterium</taxon>
    </lineage>
</organism>
<dbReference type="Proteomes" id="UP001331561">
    <property type="component" value="Unassembled WGS sequence"/>
</dbReference>
<protein>
    <submittedName>
        <fullName evidence="1">Uncharacterized protein</fullName>
    </submittedName>
</protein>
<keyword evidence="2" id="KW-1185">Reference proteome</keyword>
<dbReference type="EMBL" id="JAYXHS010000002">
    <property type="protein sequence ID" value="MEC5386766.1"/>
    <property type="molecule type" value="Genomic_DNA"/>
</dbReference>
<proteinExistence type="predicted"/>
<evidence type="ECO:0000313" key="2">
    <source>
        <dbReference type="Proteomes" id="UP001331561"/>
    </source>
</evidence>
<accession>A0ABU6K5B0</accession>
<evidence type="ECO:0000313" key="1">
    <source>
        <dbReference type="EMBL" id="MEC5386766.1"/>
    </source>
</evidence>
<gene>
    <name evidence="1" type="ORF">VVD49_13610</name>
</gene>